<protein>
    <recommendedName>
        <fullName evidence="3">Calcineurin B-like protein</fullName>
    </recommendedName>
</protein>
<dbReference type="EMBL" id="RXIC02000022">
    <property type="protein sequence ID" value="KAB1215454.1"/>
    <property type="molecule type" value="Genomic_DNA"/>
</dbReference>
<comment type="similarity">
    <text evidence="2 3">Belongs to the calcineurin regulatory subunit family.</text>
</comment>
<sequence length="213" mass="24490">MVETDYTQLLELMTTFTILARLAITKQVHFITYSKTTSSHIFDSVTQINTLVQSFIMQACMGCFFLKKEKQKAWHREVTILASETSFYATCVKTTYFDNVGQVAVNEVEALHDLFKKLSSCIHNDGLINKVFDVFDDKQNGVIDFGEFVRSLSVFHPNAPEEDKIEFAFRLYDLRKTGYIEREELKEMVLALLTESDLVLSDDIVESMVDKVH</sequence>
<accession>A0A6A1VRA2</accession>
<dbReference type="OrthoDB" id="191686at2759"/>
<proteinExistence type="inferred from homology"/>
<dbReference type="GO" id="GO:0016020">
    <property type="term" value="C:membrane"/>
    <property type="evidence" value="ECO:0007669"/>
    <property type="project" value="UniProtKB-SubCell"/>
</dbReference>
<comment type="subunit">
    <text evidence="3">Homodimer. Interacts with CIPK.</text>
</comment>
<dbReference type="Gene3D" id="1.10.238.10">
    <property type="entry name" value="EF-hand"/>
    <property type="match status" value="1"/>
</dbReference>
<keyword evidence="3" id="KW-0472">Membrane</keyword>
<dbReference type="InterPro" id="IPR011992">
    <property type="entry name" value="EF-hand-dom_pair"/>
</dbReference>
<dbReference type="SMART" id="SM00054">
    <property type="entry name" value="EFh"/>
    <property type="match status" value="2"/>
</dbReference>
<evidence type="ECO:0000256" key="1">
    <source>
        <dbReference type="ARBA" id="ARBA00022737"/>
    </source>
</evidence>
<dbReference type="GO" id="GO:0019722">
    <property type="term" value="P:calcium-mediated signaling"/>
    <property type="evidence" value="ECO:0007669"/>
    <property type="project" value="UniProtKB-UniRule"/>
</dbReference>
<dbReference type="PANTHER" id="PTHR23056:SF110">
    <property type="entry name" value="CALMODULIN"/>
    <property type="match status" value="1"/>
</dbReference>
<dbReference type="InterPro" id="IPR045198">
    <property type="entry name" value="CNBL1-10"/>
</dbReference>
<dbReference type="PRINTS" id="PR00450">
    <property type="entry name" value="RECOVERIN"/>
</dbReference>
<dbReference type="SUPFAM" id="SSF47473">
    <property type="entry name" value="EF-hand"/>
    <property type="match status" value="1"/>
</dbReference>
<gene>
    <name evidence="5" type="ORF">CJ030_MR4G010535</name>
</gene>
<dbReference type="GO" id="GO:0005509">
    <property type="term" value="F:calcium ion binding"/>
    <property type="evidence" value="ECO:0007669"/>
    <property type="project" value="UniProtKB-UniRule"/>
</dbReference>
<evidence type="ECO:0000256" key="2">
    <source>
        <dbReference type="ARBA" id="ARBA00023774"/>
    </source>
</evidence>
<dbReference type="CDD" id="cd00051">
    <property type="entry name" value="EFh"/>
    <property type="match status" value="1"/>
</dbReference>
<evidence type="ECO:0000313" key="5">
    <source>
        <dbReference type="EMBL" id="KAB1215454.1"/>
    </source>
</evidence>
<comment type="subcellular location">
    <subcellularLocation>
        <location evidence="3">Membrane</location>
    </subcellularLocation>
</comment>
<keyword evidence="6" id="KW-1185">Reference proteome</keyword>
<name>A0A6A1VRA2_9ROSI</name>
<dbReference type="PANTHER" id="PTHR23056">
    <property type="entry name" value="CALCINEURIN B"/>
    <property type="match status" value="1"/>
</dbReference>
<keyword evidence="3" id="KW-0106">Calcium</keyword>
<comment type="function">
    <text evidence="3">Acts as a calcium sensor. CBL proteins interact with CIPK serine-threonine protein kinases. Binding of a CBL protein to the regulatory NAF domain of a CIPK protein lead to the activation of the kinase in a calcium-dependent manner.</text>
</comment>
<comment type="caution">
    <text evidence="5">The sequence shown here is derived from an EMBL/GenBank/DDBJ whole genome shotgun (WGS) entry which is preliminary data.</text>
</comment>
<reference evidence="5 6" key="1">
    <citation type="journal article" date="2019" name="Plant Biotechnol. J.">
        <title>The red bayberry genome and genetic basis of sex determination.</title>
        <authorList>
            <person name="Jia H.M."/>
            <person name="Jia H.J."/>
            <person name="Cai Q.L."/>
            <person name="Wang Y."/>
            <person name="Zhao H.B."/>
            <person name="Yang W.F."/>
            <person name="Wang G.Y."/>
            <person name="Li Y.H."/>
            <person name="Zhan D.L."/>
            <person name="Shen Y.T."/>
            <person name="Niu Q.F."/>
            <person name="Chang L."/>
            <person name="Qiu J."/>
            <person name="Zhao L."/>
            <person name="Xie H.B."/>
            <person name="Fu W.Y."/>
            <person name="Jin J."/>
            <person name="Li X.W."/>
            <person name="Jiao Y."/>
            <person name="Zhou C.C."/>
            <person name="Tu T."/>
            <person name="Chai C.Y."/>
            <person name="Gao J.L."/>
            <person name="Fan L.J."/>
            <person name="van de Weg E."/>
            <person name="Wang J.Y."/>
            <person name="Gao Z.S."/>
        </authorList>
    </citation>
    <scope>NUCLEOTIDE SEQUENCE [LARGE SCALE GENOMIC DNA]</scope>
    <source>
        <tissue evidence="5">Leaves</tissue>
    </source>
</reference>
<evidence type="ECO:0000259" key="4">
    <source>
        <dbReference type="PROSITE" id="PS50222"/>
    </source>
</evidence>
<evidence type="ECO:0000313" key="6">
    <source>
        <dbReference type="Proteomes" id="UP000516437"/>
    </source>
</evidence>
<evidence type="ECO:0000256" key="3">
    <source>
        <dbReference type="RuleBase" id="RU369080"/>
    </source>
</evidence>
<dbReference type="GO" id="GO:0019900">
    <property type="term" value="F:kinase binding"/>
    <property type="evidence" value="ECO:0007669"/>
    <property type="project" value="UniProtKB-UniRule"/>
</dbReference>
<keyword evidence="1 3" id="KW-0677">Repeat</keyword>
<feature type="domain" description="EF-hand" evidence="4">
    <location>
        <begin position="123"/>
        <end position="158"/>
    </location>
</feature>
<organism evidence="5 6">
    <name type="scientific">Morella rubra</name>
    <name type="common">Chinese bayberry</name>
    <dbReference type="NCBI Taxonomy" id="262757"/>
    <lineage>
        <taxon>Eukaryota</taxon>
        <taxon>Viridiplantae</taxon>
        <taxon>Streptophyta</taxon>
        <taxon>Embryophyta</taxon>
        <taxon>Tracheophyta</taxon>
        <taxon>Spermatophyta</taxon>
        <taxon>Magnoliopsida</taxon>
        <taxon>eudicotyledons</taxon>
        <taxon>Gunneridae</taxon>
        <taxon>Pentapetalae</taxon>
        <taxon>rosids</taxon>
        <taxon>fabids</taxon>
        <taxon>Fagales</taxon>
        <taxon>Myricaceae</taxon>
        <taxon>Morella</taxon>
    </lineage>
</organism>
<feature type="domain" description="EF-hand" evidence="4">
    <location>
        <begin position="160"/>
        <end position="195"/>
    </location>
</feature>
<dbReference type="InterPro" id="IPR002048">
    <property type="entry name" value="EF_hand_dom"/>
</dbReference>
<dbReference type="AlphaFoldDB" id="A0A6A1VRA2"/>
<dbReference type="Proteomes" id="UP000516437">
    <property type="component" value="Chromosome 4"/>
</dbReference>
<keyword evidence="3" id="KW-0479">Metal-binding</keyword>
<dbReference type="PROSITE" id="PS50222">
    <property type="entry name" value="EF_HAND_2"/>
    <property type="match status" value="2"/>
</dbReference>